<sequence>MTPSEFFNKFKSWFLWGNLLAMALVIVLLSVGVKFGLDLYTHHGEEVIVPNVLRKSSTDAQRLLTQAGLNVMVVDTAYAKTMPEDCVLQQVPDGGAKVKSGRTIYLTVNSSRTPTRTIPDIIDNSSLREAMARLTAMGFKVGNPVFVTGEADWVYGILVNGRHVNAGDKVPVEATLIIQVGNGEIATEDSVAYVEPVYEGESEEQSGIIMGADGGEDDFEVVEGTQGEATTIE</sequence>
<keyword evidence="1" id="KW-0472">Membrane</keyword>
<proteinExistence type="predicted"/>
<protein>
    <submittedName>
        <fullName evidence="3">PASTA domain-containing protein</fullName>
    </submittedName>
</protein>
<feature type="domain" description="PASTA" evidence="2">
    <location>
        <begin position="44"/>
        <end position="110"/>
    </location>
</feature>
<comment type="caution">
    <text evidence="3">The sequence shown here is derived from an EMBL/GenBank/DDBJ whole genome shotgun (WGS) entry which is preliminary data.</text>
</comment>
<dbReference type="Gene3D" id="3.30.10.20">
    <property type="match status" value="1"/>
</dbReference>
<reference evidence="3" key="2">
    <citation type="submission" date="2021-04" db="EMBL/GenBank/DDBJ databases">
        <authorList>
            <person name="Gilroy R."/>
        </authorList>
    </citation>
    <scope>NUCLEOTIDE SEQUENCE</scope>
    <source>
        <strain evidence="3">ChiHecec3B27-8219</strain>
    </source>
</reference>
<evidence type="ECO:0000313" key="4">
    <source>
        <dbReference type="Proteomes" id="UP000824055"/>
    </source>
</evidence>
<keyword evidence="1" id="KW-1133">Transmembrane helix</keyword>
<keyword evidence="1" id="KW-0812">Transmembrane</keyword>
<accession>A0A9D2FWY7</accession>
<dbReference type="Proteomes" id="UP000824055">
    <property type="component" value="Unassembled WGS sequence"/>
</dbReference>
<dbReference type="SUPFAM" id="SSF54184">
    <property type="entry name" value="Penicillin-binding protein 2x (pbp-2x), c-terminal domain"/>
    <property type="match status" value="1"/>
</dbReference>
<dbReference type="EMBL" id="DXBE01000011">
    <property type="protein sequence ID" value="HIZ68478.1"/>
    <property type="molecule type" value="Genomic_DNA"/>
</dbReference>
<organism evidence="3 4">
    <name type="scientific">Candidatus Prevotella avicola</name>
    <dbReference type="NCBI Taxonomy" id="2838738"/>
    <lineage>
        <taxon>Bacteria</taxon>
        <taxon>Pseudomonadati</taxon>
        <taxon>Bacteroidota</taxon>
        <taxon>Bacteroidia</taxon>
        <taxon>Bacteroidales</taxon>
        <taxon>Prevotellaceae</taxon>
        <taxon>Prevotella</taxon>
    </lineage>
</organism>
<feature type="domain" description="PASTA" evidence="2">
    <location>
        <begin position="112"/>
        <end position="182"/>
    </location>
</feature>
<evidence type="ECO:0000256" key="1">
    <source>
        <dbReference type="SAM" id="Phobius"/>
    </source>
</evidence>
<dbReference type="SMART" id="SM00740">
    <property type="entry name" value="PASTA"/>
    <property type="match status" value="2"/>
</dbReference>
<name>A0A9D2FWY7_9BACT</name>
<evidence type="ECO:0000259" key="2">
    <source>
        <dbReference type="PROSITE" id="PS51178"/>
    </source>
</evidence>
<dbReference type="InterPro" id="IPR005543">
    <property type="entry name" value="PASTA_dom"/>
</dbReference>
<dbReference type="Pfam" id="PF03793">
    <property type="entry name" value="PASTA"/>
    <property type="match status" value="1"/>
</dbReference>
<dbReference type="AlphaFoldDB" id="A0A9D2FWY7"/>
<dbReference type="PROSITE" id="PS51178">
    <property type="entry name" value="PASTA"/>
    <property type="match status" value="2"/>
</dbReference>
<reference evidence="3" key="1">
    <citation type="journal article" date="2021" name="PeerJ">
        <title>Extensive microbial diversity within the chicken gut microbiome revealed by metagenomics and culture.</title>
        <authorList>
            <person name="Gilroy R."/>
            <person name="Ravi A."/>
            <person name="Getino M."/>
            <person name="Pursley I."/>
            <person name="Horton D.L."/>
            <person name="Alikhan N.F."/>
            <person name="Baker D."/>
            <person name="Gharbi K."/>
            <person name="Hall N."/>
            <person name="Watson M."/>
            <person name="Adriaenssens E.M."/>
            <person name="Foster-Nyarko E."/>
            <person name="Jarju S."/>
            <person name="Secka A."/>
            <person name="Antonio M."/>
            <person name="Oren A."/>
            <person name="Chaudhuri R.R."/>
            <person name="La Ragione R."/>
            <person name="Hildebrand F."/>
            <person name="Pallen M.J."/>
        </authorList>
    </citation>
    <scope>NUCLEOTIDE SEQUENCE</scope>
    <source>
        <strain evidence="3">ChiHecec3B27-8219</strain>
    </source>
</reference>
<gene>
    <name evidence="3" type="ORF">H9966_01090</name>
</gene>
<dbReference type="CDD" id="cd06577">
    <property type="entry name" value="PASTA_pknB"/>
    <property type="match status" value="1"/>
</dbReference>
<feature type="transmembrane region" description="Helical" evidence="1">
    <location>
        <begin position="13"/>
        <end position="33"/>
    </location>
</feature>
<evidence type="ECO:0000313" key="3">
    <source>
        <dbReference type="EMBL" id="HIZ68478.1"/>
    </source>
</evidence>